<proteinExistence type="predicted"/>
<evidence type="ECO:0000256" key="3">
    <source>
        <dbReference type="ARBA" id="ARBA00022989"/>
    </source>
</evidence>
<reference evidence="6" key="1">
    <citation type="submission" date="2022-04" db="EMBL/GenBank/DDBJ databases">
        <title>Complete genome sequences of Ezakiella coagulans and Fenollaria massiliensis.</title>
        <authorList>
            <person name="France M.T."/>
            <person name="Clifford J."/>
            <person name="Narina S."/>
            <person name="Rutt L."/>
            <person name="Ravel J."/>
        </authorList>
    </citation>
    <scope>NUCLEOTIDE SEQUENCE</scope>
    <source>
        <strain evidence="6">C0061C2</strain>
    </source>
</reference>
<dbReference type="PANTHER" id="PTHR43723">
    <property type="entry name" value="COBALT TRANSPORT PROTEIN CBIQ"/>
    <property type="match status" value="1"/>
</dbReference>
<dbReference type="GO" id="GO:0043190">
    <property type="term" value="C:ATP-binding cassette (ABC) transporter complex"/>
    <property type="evidence" value="ECO:0007669"/>
    <property type="project" value="TreeGrafter"/>
</dbReference>
<keyword evidence="7" id="KW-1185">Reference proteome</keyword>
<evidence type="ECO:0000313" key="7">
    <source>
        <dbReference type="Proteomes" id="UP000831151"/>
    </source>
</evidence>
<feature type="transmembrane region" description="Helical" evidence="5">
    <location>
        <begin position="63"/>
        <end position="85"/>
    </location>
</feature>
<comment type="subcellular location">
    <subcellularLocation>
        <location evidence="1">Membrane</location>
        <topology evidence="1">Multi-pass membrane protein</topology>
    </subcellularLocation>
</comment>
<dbReference type="Pfam" id="PF02361">
    <property type="entry name" value="CbiQ"/>
    <property type="match status" value="1"/>
</dbReference>
<evidence type="ECO:0000313" key="6">
    <source>
        <dbReference type="EMBL" id="UQK59338.1"/>
    </source>
</evidence>
<dbReference type="KEGG" id="fms:M1R53_01305"/>
<keyword evidence="2 5" id="KW-0812">Transmembrane</keyword>
<dbReference type="Proteomes" id="UP000831151">
    <property type="component" value="Chromosome"/>
</dbReference>
<evidence type="ECO:0000256" key="4">
    <source>
        <dbReference type="ARBA" id="ARBA00023136"/>
    </source>
</evidence>
<evidence type="ECO:0008006" key="8">
    <source>
        <dbReference type="Google" id="ProtNLM"/>
    </source>
</evidence>
<dbReference type="InterPro" id="IPR003339">
    <property type="entry name" value="ABC/ECF_trnsptr_transmembrane"/>
</dbReference>
<keyword evidence="3 5" id="KW-1133">Transmembrane helix</keyword>
<dbReference type="AlphaFoldDB" id="A0A9E7DJY5"/>
<dbReference type="CDD" id="cd16914">
    <property type="entry name" value="EcfT"/>
    <property type="match status" value="1"/>
</dbReference>
<dbReference type="GO" id="GO:0006824">
    <property type="term" value="P:cobalt ion transport"/>
    <property type="evidence" value="ECO:0007669"/>
    <property type="project" value="TreeGrafter"/>
</dbReference>
<dbReference type="InterPro" id="IPR052770">
    <property type="entry name" value="Cobalt_transport_CbiQ"/>
</dbReference>
<dbReference type="PANTHER" id="PTHR43723:SF1">
    <property type="entry name" value="COBALT TRANSPORT PROTEIN CBIQ"/>
    <property type="match status" value="1"/>
</dbReference>
<organism evidence="6 7">
    <name type="scientific">Fenollaria massiliensis</name>
    <dbReference type="NCBI Taxonomy" id="938288"/>
    <lineage>
        <taxon>Bacteria</taxon>
        <taxon>Bacillati</taxon>
        <taxon>Bacillota</taxon>
        <taxon>Clostridia</taxon>
        <taxon>Eubacteriales</taxon>
        <taxon>Fenollaria</taxon>
    </lineage>
</organism>
<accession>A0A9E7DJY5</accession>
<dbReference type="EMBL" id="CP096649">
    <property type="protein sequence ID" value="UQK59338.1"/>
    <property type="molecule type" value="Genomic_DNA"/>
</dbReference>
<keyword evidence="4 5" id="KW-0472">Membrane</keyword>
<gene>
    <name evidence="6" type="ORF">M1R53_01305</name>
</gene>
<feature type="transmembrane region" description="Helical" evidence="5">
    <location>
        <begin position="22"/>
        <end position="51"/>
    </location>
</feature>
<evidence type="ECO:0000256" key="2">
    <source>
        <dbReference type="ARBA" id="ARBA00022692"/>
    </source>
</evidence>
<dbReference type="RefSeq" id="WP_249242805.1">
    <property type="nucleotide sequence ID" value="NZ_CP096649.1"/>
</dbReference>
<feature type="transmembrane region" description="Helical" evidence="5">
    <location>
        <begin position="91"/>
        <end position="113"/>
    </location>
</feature>
<name>A0A9E7DJY5_9FIRM</name>
<evidence type="ECO:0000256" key="5">
    <source>
        <dbReference type="SAM" id="Phobius"/>
    </source>
</evidence>
<protein>
    <recommendedName>
        <fullName evidence="8">Cobalt ECF transporter T component CbiQ</fullName>
    </recommendedName>
</protein>
<evidence type="ECO:0000256" key="1">
    <source>
        <dbReference type="ARBA" id="ARBA00004141"/>
    </source>
</evidence>
<sequence>MLLIDQFAYTNGLRHVKAGYKFLFTLIMLVLALGLDNIYVNLSIFILIIILELAFAKFKVRNVISFIKIPIIFIFLGTVFLIIGFSKENHFVYSINIFGVYFGVIEGQEMLFLNVFFRSLAATSSVIFLSVTTPMVDIIRVFKSLHLPNVFIELFMLIYRFIFIIIEEAQTNINCLEIKFGFINTKTSFKSVKIFVENMILGILKRNEEMINALNIKLYNGEFPVR</sequence>